<feature type="compositionally biased region" description="Polar residues" evidence="3">
    <location>
        <begin position="400"/>
        <end position="415"/>
    </location>
</feature>
<evidence type="ECO:0000313" key="7">
    <source>
        <dbReference type="Proteomes" id="UP000054477"/>
    </source>
</evidence>
<feature type="compositionally biased region" description="Basic and acidic residues" evidence="3">
    <location>
        <begin position="38"/>
        <end position="47"/>
    </location>
</feature>
<dbReference type="SUPFAM" id="SSF52540">
    <property type="entry name" value="P-loop containing nucleoside triphosphate hydrolases"/>
    <property type="match status" value="1"/>
</dbReference>
<dbReference type="InterPro" id="IPR006073">
    <property type="entry name" value="GTP-bd"/>
</dbReference>
<protein>
    <recommendedName>
        <fullName evidence="8">Obg family GTPase CgtA</fullName>
    </recommendedName>
</protein>
<feature type="region of interest" description="Disordered" evidence="3">
    <location>
        <begin position="393"/>
        <end position="416"/>
    </location>
</feature>
<dbReference type="InterPro" id="IPR006169">
    <property type="entry name" value="GTP1_OBG_dom"/>
</dbReference>
<dbReference type="PANTHER" id="PTHR11702:SF31">
    <property type="entry name" value="MITOCHONDRIAL RIBOSOME-ASSOCIATED GTPASE 2"/>
    <property type="match status" value="1"/>
</dbReference>
<dbReference type="GO" id="GO:0003924">
    <property type="term" value="F:GTPase activity"/>
    <property type="evidence" value="ECO:0007669"/>
    <property type="project" value="InterPro"/>
</dbReference>
<dbReference type="InterPro" id="IPR027417">
    <property type="entry name" value="P-loop_NTPase"/>
</dbReference>
<dbReference type="GO" id="GO:0005739">
    <property type="term" value="C:mitochondrion"/>
    <property type="evidence" value="ECO:0007669"/>
    <property type="project" value="TreeGrafter"/>
</dbReference>
<dbReference type="GO" id="GO:0042254">
    <property type="term" value="P:ribosome biogenesis"/>
    <property type="evidence" value="ECO:0007669"/>
    <property type="project" value="UniProtKB-UniRule"/>
</dbReference>
<dbReference type="Gene3D" id="2.70.210.12">
    <property type="entry name" value="GTP1/OBG domain"/>
    <property type="match status" value="1"/>
</dbReference>
<dbReference type="OrthoDB" id="347018at2759"/>
<dbReference type="InterPro" id="IPR036726">
    <property type="entry name" value="GTP1_OBG_dom_sf"/>
</dbReference>
<gene>
    <name evidence="6" type="ORF">K443DRAFT_673729</name>
</gene>
<dbReference type="Pfam" id="PF01018">
    <property type="entry name" value="GTP1_OBG"/>
    <property type="match status" value="2"/>
</dbReference>
<accession>A0A0C9YGL0</accession>
<feature type="region of interest" description="Disordered" evidence="3">
    <location>
        <begin position="22"/>
        <end position="47"/>
    </location>
</feature>
<evidence type="ECO:0000256" key="3">
    <source>
        <dbReference type="SAM" id="MobiDB-lite"/>
    </source>
</evidence>
<dbReference type="Gene3D" id="3.40.50.300">
    <property type="entry name" value="P-loop containing nucleotide triphosphate hydrolases"/>
    <property type="match status" value="1"/>
</dbReference>
<organism evidence="6 7">
    <name type="scientific">Laccaria amethystina LaAM-08-1</name>
    <dbReference type="NCBI Taxonomy" id="1095629"/>
    <lineage>
        <taxon>Eukaryota</taxon>
        <taxon>Fungi</taxon>
        <taxon>Dikarya</taxon>
        <taxon>Basidiomycota</taxon>
        <taxon>Agaricomycotina</taxon>
        <taxon>Agaricomycetes</taxon>
        <taxon>Agaricomycetidae</taxon>
        <taxon>Agaricales</taxon>
        <taxon>Agaricineae</taxon>
        <taxon>Hydnangiaceae</taxon>
        <taxon>Laccaria</taxon>
    </lineage>
</organism>
<keyword evidence="7" id="KW-1185">Reference proteome</keyword>
<feature type="region of interest" description="Disordered" evidence="3">
    <location>
        <begin position="165"/>
        <end position="190"/>
    </location>
</feature>
<dbReference type="GO" id="GO:0005525">
    <property type="term" value="F:GTP binding"/>
    <property type="evidence" value="ECO:0007669"/>
    <property type="project" value="UniProtKB-KW"/>
</dbReference>
<evidence type="ECO:0000313" key="6">
    <source>
        <dbReference type="EMBL" id="KIK07173.1"/>
    </source>
</evidence>
<keyword evidence="1" id="KW-0547">Nucleotide-binding</keyword>
<dbReference type="SUPFAM" id="SSF82051">
    <property type="entry name" value="Obg GTP-binding protein N-terminal domain"/>
    <property type="match status" value="1"/>
</dbReference>
<dbReference type="AlphaFoldDB" id="A0A0C9YGL0"/>
<proteinExistence type="predicted"/>
<dbReference type="CDD" id="cd01898">
    <property type="entry name" value="Obg"/>
    <property type="match status" value="1"/>
</dbReference>
<dbReference type="PROSITE" id="PS51710">
    <property type="entry name" value="G_OBG"/>
    <property type="match status" value="1"/>
</dbReference>
<feature type="compositionally biased region" description="Low complexity" evidence="3">
    <location>
        <begin position="22"/>
        <end position="34"/>
    </location>
</feature>
<evidence type="ECO:0008006" key="8">
    <source>
        <dbReference type="Google" id="ProtNLM"/>
    </source>
</evidence>
<dbReference type="InterPro" id="IPR045086">
    <property type="entry name" value="OBG_GTPase"/>
</dbReference>
<dbReference type="STRING" id="1095629.A0A0C9YGL0"/>
<evidence type="ECO:0000259" key="4">
    <source>
        <dbReference type="PROSITE" id="PS51710"/>
    </source>
</evidence>
<name>A0A0C9YGL0_9AGAR</name>
<keyword evidence="2" id="KW-0342">GTP-binding</keyword>
<feature type="domain" description="OBG-type G" evidence="4">
    <location>
        <begin position="316"/>
        <end position="567"/>
    </location>
</feature>
<dbReference type="HOGENOM" id="CLU_011747_2_6_1"/>
<reference evidence="6 7" key="1">
    <citation type="submission" date="2014-04" db="EMBL/GenBank/DDBJ databases">
        <authorList>
            <consortium name="DOE Joint Genome Institute"/>
            <person name="Kuo A."/>
            <person name="Kohler A."/>
            <person name="Nagy L.G."/>
            <person name="Floudas D."/>
            <person name="Copeland A."/>
            <person name="Barry K.W."/>
            <person name="Cichocki N."/>
            <person name="Veneault-Fourrey C."/>
            <person name="LaButti K."/>
            <person name="Lindquist E.A."/>
            <person name="Lipzen A."/>
            <person name="Lundell T."/>
            <person name="Morin E."/>
            <person name="Murat C."/>
            <person name="Sun H."/>
            <person name="Tunlid A."/>
            <person name="Henrissat B."/>
            <person name="Grigoriev I.V."/>
            <person name="Hibbett D.S."/>
            <person name="Martin F."/>
            <person name="Nordberg H.P."/>
            <person name="Cantor M.N."/>
            <person name="Hua S.X."/>
        </authorList>
    </citation>
    <scope>NUCLEOTIDE SEQUENCE [LARGE SCALE GENOMIC DNA]</scope>
    <source>
        <strain evidence="6 7">LaAM-08-1</strain>
    </source>
</reference>
<feature type="domain" description="Obg" evidence="5">
    <location>
        <begin position="68"/>
        <end position="315"/>
    </location>
</feature>
<dbReference type="PROSITE" id="PS51883">
    <property type="entry name" value="OBG"/>
    <property type="match status" value="1"/>
</dbReference>
<sequence>MLCRRSLQRFFASFPQSTRSFTSSFSAASKPSTSGTESPDRRVGYSKEEVEAFRRQRKTEWKRRQGGQTFLDNVIVTIRGGNGGAGCAAFHREKFKPYGPPSGGDGGRGGDVYIFPTPHLTTLSSIPKKIRGENGGNGQGTWQNGKAGTPLVIKVPLGTIVRELPREDPRRAKDEWEAEEESLEELSPSERRGKMREKRWVHYPQASEANIERDSFKDAEAVLLKSERERRLARRKRILEQPIYLDLDKEESLERPVDAPLGIRQREPLGHLVAAGGLGGLGNPHFTTADNRSPKFATRGQEGERITLSLELKLLADVGLVGMPNAGKSTLLRALTGGRAKSEIAGYAFTTLNPVVGIVRVTEDGTFEGSVMGQSVHDETWKEEQLERERLESGEYANALTRNQTSGSQDDTSQTKIRHGHHFDIFESFRFTIADNPGLISRASENVGLGHAFLRSMERSLALVYVVDLSAPNPWDELRVLFEELEKYQPGMSSKARMVVANKADLLAEDEDPAAVEEAKDKLKRLEEFVEAEMVLPDGRKLSVVPTSAKFSQNLNKVVTLMQEYVEEARTQLEEQTSEVLSCRAHVSHLGIHDWTCNRPSIAEYRSNQYPFSIVDCHTTM</sequence>
<dbReference type="Pfam" id="PF01926">
    <property type="entry name" value="MMR_HSR1"/>
    <property type="match status" value="2"/>
</dbReference>
<feature type="compositionally biased region" description="Basic and acidic residues" evidence="3">
    <location>
        <begin position="165"/>
        <end position="175"/>
    </location>
</feature>
<evidence type="ECO:0000256" key="1">
    <source>
        <dbReference type="ARBA" id="ARBA00022741"/>
    </source>
</evidence>
<dbReference type="EMBL" id="KN838549">
    <property type="protein sequence ID" value="KIK07173.1"/>
    <property type="molecule type" value="Genomic_DNA"/>
</dbReference>
<dbReference type="InterPro" id="IPR031167">
    <property type="entry name" value="G_OBG"/>
</dbReference>
<evidence type="ECO:0000259" key="5">
    <source>
        <dbReference type="PROSITE" id="PS51883"/>
    </source>
</evidence>
<dbReference type="Proteomes" id="UP000054477">
    <property type="component" value="Unassembled WGS sequence"/>
</dbReference>
<dbReference type="PANTHER" id="PTHR11702">
    <property type="entry name" value="DEVELOPMENTALLY REGULATED GTP-BINDING PROTEIN-RELATED"/>
    <property type="match status" value="1"/>
</dbReference>
<reference evidence="7" key="2">
    <citation type="submission" date="2015-01" db="EMBL/GenBank/DDBJ databases">
        <title>Evolutionary Origins and Diversification of the Mycorrhizal Mutualists.</title>
        <authorList>
            <consortium name="DOE Joint Genome Institute"/>
            <consortium name="Mycorrhizal Genomics Consortium"/>
            <person name="Kohler A."/>
            <person name="Kuo A."/>
            <person name="Nagy L.G."/>
            <person name="Floudas D."/>
            <person name="Copeland A."/>
            <person name="Barry K.W."/>
            <person name="Cichocki N."/>
            <person name="Veneault-Fourrey C."/>
            <person name="LaButti K."/>
            <person name="Lindquist E.A."/>
            <person name="Lipzen A."/>
            <person name="Lundell T."/>
            <person name="Morin E."/>
            <person name="Murat C."/>
            <person name="Riley R."/>
            <person name="Ohm R."/>
            <person name="Sun H."/>
            <person name="Tunlid A."/>
            <person name="Henrissat B."/>
            <person name="Grigoriev I.V."/>
            <person name="Hibbett D.S."/>
            <person name="Martin F."/>
        </authorList>
    </citation>
    <scope>NUCLEOTIDE SEQUENCE [LARGE SCALE GENOMIC DNA]</scope>
    <source>
        <strain evidence="7">LaAM-08-1</strain>
    </source>
</reference>
<evidence type="ECO:0000256" key="2">
    <source>
        <dbReference type="ARBA" id="ARBA00023134"/>
    </source>
</evidence>